<dbReference type="Gene3D" id="3.40.50.620">
    <property type="entry name" value="HUPs"/>
    <property type="match status" value="1"/>
</dbReference>
<dbReference type="InterPro" id="IPR014729">
    <property type="entry name" value="Rossmann-like_a/b/a_fold"/>
</dbReference>
<organism evidence="2 3">
    <name type="scientific">Leifsonia shinshuensis</name>
    <dbReference type="NCBI Taxonomy" id="150026"/>
    <lineage>
        <taxon>Bacteria</taxon>
        <taxon>Bacillati</taxon>
        <taxon>Actinomycetota</taxon>
        <taxon>Actinomycetes</taxon>
        <taxon>Micrococcales</taxon>
        <taxon>Microbacteriaceae</taxon>
        <taxon>Leifsonia</taxon>
    </lineage>
</organism>
<dbReference type="CDD" id="cd00293">
    <property type="entry name" value="USP-like"/>
    <property type="match status" value="1"/>
</dbReference>
<name>A0A7G6YEB6_9MICO</name>
<protein>
    <submittedName>
        <fullName evidence="2">Universal stress protein</fullName>
    </submittedName>
</protein>
<dbReference type="RefSeq" id="WP_175339100.1">
    <property type="nucleotide sequence ID" value="NZ_CP043641.1"/>
</dbReference>
<proteinExistence type="predicted"/>
<dbReference type="Pfam" id="PF00582">
    <property type="entry name" value="Usp"/>
    <property type="match status" value="1"/>
</dbReference>
<dbReference type="AlphaFoldDB" id="A0A7G6YEB6"/>
<dbReference type="EMBL" id="CP043641">
    <property type="protein sequence ID" value="QNE36831.1"/>
    <property type="molecule type" value="Genomic_DNA"/>
</dbReference>
<dbReference type="Proteomes" id="UP000515511">
    <property type="component" value="Chromosome"/>
</dbReference>
<dbReference type="InterPro" id="IPR006016">
    <property type="entry name" value="UspA"/>
</dbReference>
<reference evidence="3" key="1">
    <citation type="submission" date="2019-09" db="EMBL/GenBank/DDBJ databases">
        <title>Antimicrobial potential of Antarctic Bacteria.</title>
        <authorList>
            <person name="Benaud N."/>
            <person name="Edwards R.J."/>
            <person name="Ferrari B.C."/>
        </authorList>
    </citation>
    <scope>NUCLEOTIDE SEQUENCE [LARGE SCALE GENOMIC DNA]</scope>
    <source>
        <strain evidence="3">INR9</strain>
    </source>
</reference>
<dbReference type="KEGG" id="lse:F1C12_18045"/>
<feature type="domain" description="UspA" evidence="1">
    <location>
        <begin position="13"/>
        <end position="159"/>
    </location>
</feature>
<evidence type="ECO:0000313" key="3">
    <source>
        <dbReference type="Proteomes" id="UP000515511"/>
    </source>
</evidence>
<dbReference type="SUPFAM" id="SSF52402">
    <property type="entry name" value="Adenine nucleotide alpha hydrolases-like"/>
    <property type="match status" value="1"/>
</dbReference>
<sequence>MSDPHTPDQNRSVILVGVEHGLADAVLLEAAHIARDLDCELICAHVDLGRYTVDENPDGSVHSLPFDPDLPELDEDVFDTELAAHIEKTLAKTGVNWSKRELAGDPAHALGHLAETLNARMIVVGTHEAGLRSGLREFFRSSVAVHLAHRQHRPVLVVPLSPVTDGRALPWE</sequence>
<accession>A0A7G6YEB6</accession>
<evidence type="ECO:0000259" key="1">
    <source>
        <dbReference type="Pfam" id="PF00582"/>
    </source>
</evidence>
<gene>
    <name evidence="2" type="ORF">F1C12_18045</name>
</gene>
<evidence type="ECO:0000313" key="2">
    <source>
        <dbReference type="EMBL" id="QNE36831.1"/>
    </source>
</evidence>